<sequence>MYEVSHKKRNGAYVNDEARKKNYYCKSISLCVFIINNIEGNVPGSFGSLKNLQVLNMDSNLLSSDVRKVFRNLTNLEVLDLSENPYLVSEISEDIGELGRINASVPGLRNE</sequence>
<dbReference type="InterPro" id="IPR001611">
    <property type="entry name" value="Leu-rich_rpt"/>
</dbReference>
<gene>
    <name evidence="1" type="ORF">L195_g017816</name>
</gene>
<dbReference type="SUPFAM" id="SSF52058">
    <property type="entry name" value="L domain-like"/>
    <property type="match status" value="1"/>
</dbReference>
<dbReference type="Proteomes" id="UP000236291">
    <property type="component" value="Unassembled WGS sequence"/>
</dbReference>
<dbReference type="InterPro" id="IPR032675">
    <property type="entry name" value="LRR_dom_sf"/>
</dbReference>
<organism evidence="1 2">
    <name type="scientific">Trifolium pratense</name>
    <name type="common">Red clover</name>
    <dbReference type="NCBI Taxonomy" id="57577"/>
    <lineage>
        <taxon>Eukaryota</taxon>
        <taxon>Viridiplantae</taxon>
        <taxon>Streptophyta</taxon>
        <taxon>Embryophyta</taxon>
        <taxon>Tracheophyta</taxon>
        <taxon>Spermatophyta</taxon>
        <taxon>Magnoliopsida</taxon>
        <taxon>eudicotyledons</taxon>
        <taxon>Gunneridae</taxon>
        <taxon>Pentapetalae</taxon>
        <taxon>rosids</taxon>
        <taxon>fabids</taxon>
        <taxon>Fabales</taxon>
        <taxon>Fabaceae</taxon>
        <taxon>Papilionoideae</taxon>
        <taxon>50 kb inversion clade</taxon>
        <taxon>NPAAA clade</taxon>
        <taxon>Hologalegina</taxon>
        <taxon>IRL clade</taxon>
        <taxon>Trifolieae</taxon>
        <taxon>Trifolium</taxon>
    </lineage>
</organism>
<comment type="caution">
    <text evidence="1">The sequence shown here is derived from an EMBL/GenBank/DDBJ whole genome shotgun (WGS) entry which is preliminary data.</text>
</comment>
<dbReference type="GO" id="GO:0016301">
    <property type="term" value="F:kinase activity"/>
    <property type="evidence" value="ECO:0007669"/>
    <property type="project" value="UniProtKB-KW"/>
</dbReference>
<dbReference type="PANTHER" id="PTHR48054">
    <property type="entry name" value="RECEPTOR KINASE-LIKE PROTEIN XA21"/>
    <property type="match status" value="1"/>
</dbReference>
<dbReference type="InterPro" id="IPR052592">
    <property type="entry name" value="LRR-RLK"/>
</dbReference>
<keyword evidence="1" id="KW-0418">Kinase</keyword>
<reference evidence="1 2" key="2">
    <citation type="journal article" date="2017" name="Front. Plant Sci.">
        <title>Gene Classification and Mining of Molecular Markers Useful in Red Clover (Trifolium pratense) Breeding.</title>
        <authorList>
            <person name="Istvanek J."/>
            <person name="Dluhosova J."/>
            <person name="Dluhos P."/>
            <person name="Patkova L."/>
            <person name="Nedelnik J."/>
            <person name="Repkova J."/>
        </authorList>
    </citation>
    <scope>NUCLEOTIDE SEQUENCE [LARGE SCALE GENOMIC DNA]</scope>
    <source>
        <strain evidence="2">cv. Tatra</strain>
        <tissue evidence="1">Young leaves</tissue>
    </source>
</reference>
<evidence type="ECO:0000313" key="2">
    <source>
        <dbReference type="Proteomes" id="UP000236291"/>
    </source>
</evidence>
<dbReference type="PANTHER" id="PTHR48054:SF30">
    <property type="entry name" value="LEUCINE-RICH REPEAT PROTEIN KINASE FAMILY PROTEIN"/>
    <property type="match status" value="1"/>
</dbReference>
<dbReference type="Pfam" id="PF13855">
    <property type="entry name" value="LRR_8"/>
    <property type="match status" value="1"/>
</dbReference>
<name>A0A2K3MUY6_TRIPR</name>
<evidence type="ECO:0000313" key="1">
    <source>
        <dbReference type="EMBL" id="PNX94638.1"/>
    </source>
</evidence>
<accession>A0A2K3MUY6</accession>
<protein>
    <submittedName>
        <fullName evidence="1">Putative inactive LRR receptor-like protein kinase</fullName>
    </submittedName>
</protein>
<dbReference type="STRING" id="57577.A0A2K3MUY6"/>
<dbReference type="AlphaFoldDB" id="A0A2K3MUY6"/>
<keyword evidence="1" id="KW-0675">Receptor</keyword>
<proteinExistence type="predicted"/>
<dbReference type="Gene3D" id="3.80.10.10">
    <property type="entry name" value="Ribonuclease Inhibitor"/>
    <property type="match status" value="1"/>
</dbReference>
<reference evidence="1 2" key="1">
    <citation type="journal article" date="2014" name="Am. J. Bot.">
        <title>Genome assembly and annotation for red clover (Trifolium pratense; Fabaceae).</title>
        <authorList>
            <person name="Istvanek J."/>
            <person name="Jaros M."/>
            <person name="Krenek A."/>
            <person name="Repkova J."/>
        </authorList>
    </citation>
    <scope>NUCLEOTIDE SEQUENCE [LARGE SCALE GENOMIC DNA]</scope>
    <source>
        <strain evidence="2">cv. Tatra</strain>
        <tissue evidence="1">Young leaves</tissue>
    </source>
</reference>
<keyword evidence="1" id="KW-0808">Transferase</keyword>
<dbReference type="EMBL" id="ASHM01012677">
    <property type="protein sequence ID" value="PNX94638.1"/>
    <property type="molecule type" value="Genomic_DNA"/>
</dbReference>